<organism evidence="3 4">
    <name type="scientific">Chlamydomonas incerta</name>
    <dbReference type="NCBI Taxonomy" id="51695"/>
    <lineage>
        <taxon>Eukaryota</taxon>
        <taxon>Viridiplantae</taxon>
        <taxon>Chlorophyta</taxon>
        <taxon>core chlorophytes</taxon>
        <taxon>Chlorophyceae</taxon>
        <taxon>CS clade</taxon>
        <taxon>Chlamydomonadales</taxon>
        <taxon>Chlamydomonadaceae</taxon>
        <taxon>Chlamydomonas</taxon>
    </lineage>
</organism>
<name>A0A835SFT3_CHLIN</name>
<dbReference type="InterPro" id="IPR029787">
    <property type="entry name" value="Nucleotide_cyclase"/>
</dbReference>
<keyword evidence="2" id="KW-0812">Transmembrane</keyword>
<feature type="region of interest" description="Disordered" evidence="1">
    <location>
        <begin position="71"/>
        <end position="113"/>
    </location>
</feature>
<dbReference type="PANTHER" id="PTHR43081">
    <property type="entry name" value="ADENYLATE CYCLASE, TERMINAL-DIFFERENTIATION SPECIFIC-RELATED"/>
    <property type="match status" value="1"/>
</dbReference>
<dbReference type="Gene3D" id="3.30.70.1230">
    <property type="entry name" value="Nucleotide cyclase"/>
    <property type="match status" value="1"/>
</dbReference>
<dbReference type="EMBL" id="JAEHOC010000049">
    <property type="protein sequence ID" value="KAG2426174.1"/>
    <property type="molecule type" value="Genomic_DNA"/>
</dbReference>
<protein>
    <submittedName>
        <fullName evidence="3">Uncharacterized protein</fullName>
    </submittedName>
</protein>
<keyword evidence="2" id="KW-0472">Membrane</keyword>
<keyword evidence="4" id="KW-1185">Reference proteome</keyword>
<dbReference type="Proteomes" id="UP000650467">
    <property type="component" value="Unassembled WGS sequence"/>
</dbReference>
<dbReference type="PANTHER" id="PTHR43081:SF1">
    <property type="entry name" value="ADENYLATE CYCLASE, TERMINAL-DIFFERENTIATION SPECIFIC"/>
    <property type="match status" value="1"/>
</dbReference>
<evidence type="ECO:0000256" key="1">
    <source>
        <dbReference type="SAM" id="MobiDB-lite"/>
    </source>
</evidence>
<feature type="compositionally biased region" description="Low complexity" evidence="1">
    <location>
        <begin position="93"/>
        <end position="112"/>
    </location>
</feature>
<dbReference type="AlphaFoldDB" id="A0A835SFT3"/>
<sequence length="258" mass="27527">MTSYIAMGHSQASVDSYTRALWHAIHHPNLALDAPSPLLLNWYRHALEWGGWQLRPGANFTVVAAAAAAAGGTNATDSRGRSSGVAGNGTGAAGSRRLQQQQQSGSATAGDSELLQQRRERLAEVVTDEVTRFFRLAAAVQGTELVRSMHATYIGGAYAPPKVVVNTAAADESGDGTKLLVTVIVVPVAGTALLLGVVVVAVVMYMRRHNRDMLGRNSTNLWESLDTEVMEEAMAKHHAVFRGLLSKHHGYETATEGS</sequence>
<accession>A0A835SFT3</accession>
<evidence type="ECO:0000313" key="3">
    <source>
        <dbReference type="EMBL" id="KAG2426174.1"/>
    </source>
</evidence>
<reference evidence="3" key="1">
    <citation type="journal article" date="2020" name="bioRxiv">
        <title>Comparative genomics of Chlamydomonas.</title>
        <authorList>
            <person name="Craig R.J."/>
            <person name="Hasan A.R."/>
            <person name="Ness R.W."/>
            <person name="Keightley P.D."/>
        </authorList>
    </citation>
    <scope>NUCLEOTIDE SEQUENCE</scope>
    <source>
        <strain evidence="3">SAG 7.73</strain>
    </source>
</reference>
<keyword evidence="2" id="KW-1133">Transmembrane helix</keyword>
<comment type="caution">
    <text evidence="3">The sequence shown here is derived from an EMBL/GenBank/DDBJ whole genome shotgun (WGS) entry which is preliminary data.</text>
</comment>
<proteinExistence type="predicted"/>
<gene>
    <name evidence="3" type="ORF">HXX76_013155</name>
</gene>
<dbReference type="InterPro" id="IPR050697">
    <property type="entry name" value="Adenylyl/Guanylyl_Cyclase_3/4"/>
</dbReference>
<feature type="transmembrane region" description="Helical" evidence="2">
    <location>
        <begin position="179"/>
        <end position="206"/>
    </location>
</feature>
<dbReference type="SUPFAM" id="SSF55073">
    <property type="entry name" value="Nucleotide cyclase"/>
    <property type="match status" value="1"/>
</dbReference>
<evidence type="ECO:0000313" key="4">
    <source>
        <dbReference type="Proteomes" id="UP000650467"/>
    </source>
</evidence>
<evidence type="ECO:0000256" key="2">
    <source>
        <dbReference type="SAM" id="Phobius"/>
    </source>
</evidence>